<evidence type="ECO:0000313" key="3">
    <source>
        <dbReference type="Proteomes" id="UP000218022"/>
    </source>
</evidence>
<keyword evidence="1" id="KW-1133">Transmembrane helix</keyword>
<sequence length="198" mass="20934">MTSLVILAVAAYAATNIDNLCVLLAFLADARDDRYRVIAGQFLGSAALVVVALAVAALLTKLPEPYIGLLGFLPVTVGIVKGWTWLRSRSNAQQDEVTSTARGSSSWTVAGVAISNGSDNLAVYVPLYAAHAAADAVTITLVFAAMTALWCTSAVWLVNHPLLGAPLRRYGAAILPLVLLVIGISVIVQHDAWRVLMH</sequence>
<gene>
    <name evidence="2" type="ORF">BWP39_03630</name>
</gene>
<name>A0A2A4F3S2_9BURK</name>
<dbReference type="OrthoDB" id="7995400at2"/>
<feature type="transmembrane region" description="Helical" evidence="1">
    <location>
        <begin position="37"/>
        <end position="59"/>
    </location>
</feature>
<protein>
    <submittedName>
        <fullName evidence="2">Cadmium transporter</fullName>
    </submittedName>
</protein>
<dbReference type="RefSeq" id="WP_096716989.1">
    <property type="nucleotide sequence ID" value="NZ_MTZV01000002.1"/>
</dbReference>
<keyword evidence="1" id="KW-0472">Membrane</keyword>
<proteinExistence type="predicted"/>
<feature type="transmembrane region" description="Helical" evidence="1">
    <location>
        <begin position="136"/>
        <end position="158"/>
    </location>
</feature>
<reference evidence="2 3" key="1">
    <citation type="submission" date="2017-01" db="EMBL/GenBank/DDBJ databases">
        <title>Whole-Genome Shotgun Sequencing of Two beta-Proteobacterial Species in Search of the Bulgecin Biosynthetic Cluster.</title>
        <authorList>
            <person name="Horsman M.E."/>
            <person name="Marous D.R."/>
            <person name="Li R."/>
            <person name="Oliver R.A."/>
            <person name="Byun B."/>
            <person name="Emrich S.J."/>
            <person name="Boggess B."/>
            <person name="Townsend C.A."/>
            <person name="Mobashery S."/>
        </authorList>
    </citation>
    <scope>NUCLEOTIDE SEQUENCE [LARGE SCALE GENOMIC DNA]</scope>
    <source>
        <strain evidence="2 3">ATCC 31363</strain>
    </source>
</reference>
<dbReference type="Pfam" id="PF03596">
    <property type="entry name" value="Cad"/>
    <property type="match status" value="1"/>
</dbReference>
<feature type="transmembrane region" description="Helical" evidence="1">
    <location>
        <begin position="170"/>
        <end position="188"/>
    </location>
</feature>
<accession>A0A2A4F3S2</accession>
<organism evidence="2 3">
    <name type="scientific">Paraburkholderia acidicola</name>
    <dbReference type="NCBI Taxonomy" id="1912599"/>
    <lineage>
        <taxon>Bacteria</taxon>
        <taxon>Pseudomonadati</taxon>
        <taxon>Pseudomonadota</taxon>
        <taxon>Betaproteobacteria</taxon>
        <taxon>Burkholderiales</taxon>
        <taxon>Burkholderiaceae</taxon>
        <taxon>Paraburkholderia</taxon>
    </lineage>
</organism>
<dbReference type="InterPro" id="IPR004676">
    <property type="entry name" value="Cd-R_transporter"/>
</dbReference>
<feature type="transmembrane region" description="Helical" evidence="1">
    <location>
        <begin position="66"/>
        <end position="86"/>
    </location>
</feature>
<evidence type="ECO:0000313" key="2">
    <source>
        <dbReference type="EMBL" id="PCE27607.1"/>
    </source>
</evidence>
<dbReference type="Proteomes" id="UP000218022">
    <property type="component" value="Unassembled WGS sequence"/>
</dbReference>
<evidence type="ECO:0000256" key="1">
    <source>
        <dbReference type="SAM" id="Phobius"/>
    </source>
</evidence>
<dbReference type="EMBL" id="MTZV01000002">
    <property type="protein sequence ID" value="PCE27607.1"/>
    <property type="molecule type" value="Genomic_DNA"/>
</dbReference>
<comment type="caution">
    <text evidence="2">The sequence shown here is derived from an EMBL/GenBank/DDBJ whole genome shotgun (WGS) entry which is preliminary data.</text>
</comment>
<keyword evidence="1" id="KW-0812">Transmembrane</keyword>
<dbReference type="AlphaFoldDB" id="A0A2A4F3S2"/>